<dbReference type="PANTHER" id="PTHR13285:SF23">
    <property type="entry name" value="TEICHOIC ACID D-ALANYLTRANSFERASE"/>
    <property type="match status" value="1"/>
</dbReference>
<feature type="transmembrane region" description="Helical" evidence="10">
    <location>
        <begin position="442"/>
        <end position="460"/>
    </location>
</feature>
<reference evidence="12" key="1">
    <citation type="submission" date="2016-10" db="EMBL/GenBank/DDBJ databases">
        <authorList>
            <person name="Varghese N."/>
            <person name="Submissions S."/>
        </authorList>
    </citation>
    <scope>NUCLEOTIDE SEQUENCE [LARGE SCALE GENOMIC DNA]</scope>
    <source>
        <strain evidence="12">DSM 16858</strain>
    </source>
</reference>
<keyword evidence="6 10" id="KW-1133">Transmembrane helix</keyword>
<dbReference type="AlphaFoldDB" id="A0A1I0GVJ6"/>
<keyword evidence="7 9" id="KW-0472">Membrane</keyword>
<dbReference type="EMBL" id="FOIJ01000004">
    <property type="protein sequence ID" value="SET74524.1"/>
    <property type="molecule type" value="Genomic_DNA"/>
</dbReference>
<feature type="transmembrane region" description="Helical" evidence="10">
    <location>
        <begin position="364"/>
        <end position="383"/>
    </location>
</feature>
<dbReference type="RefSeq" id="WP_093518803.1">
    <property type="nucleotide sequence ID" value="NZ_FOIJ01000004.1"/>
</dbReference>
<feature type="transmembrane region" description="Helical" evidence="10">
    <location>
        <begin position="410"/>
        <end position="430"/>
    </location>
</feature>
<comment type="subcellular location">
    <subcellularLocation>
        <location evidence="1">Cell membrane</location>
        <topology evidence="1">Multi-pass membrane protein</topology>
    </subcellularLocation>
</comment>
<feature type="transmembrane region" description="Helical" evidence="10">
    <location>
        <begin position="79"/>
        <end position="99"/>
    </location>
</feature>
<feature type="transmembrane region" description="Helical" evidence="10">
    <location>
        <begin position="6"/>
        <end position="22"/>
    </location>
</feature>
<evidence type="ECO:0000256" key="9">
    <source>
        <dbReference type="PIRNR" id="PIRNR016636"/>
    </source>
</evidence>
<dbReference type="GO" id="GO:0016746">
    <property type="term" value="F:acyltransferase activity"/>
    <property type="evidence" value="ECO:0007669"/>
    <property type="project" value="UniProtKB-KW"/>
</dbReference>
<dbReference type="GO" id="GO:0005886">
    <property type="term" value="C:plasma membrane"/>
    <property type="evidence" value="ECO:0007669"/>
    <property type="project" value="UniProtKB-SubCell"/>
</dbReference>
<evidence type="ECO:0000256" key="10">
    <source>
        <dbReference type="SAM" id="Phobius"/>
    </source>
</evidence>
<dbReference type="PIRSF" id="PIRSF500217">
    <property type="entry name" value="AlgI"/>
    <property type="match status" value="1"/>
</dbReference>
<dbReference type="Pfam" id="PF03062">
    <property type="entry name" value="MBOAT"/>
    <property type="match status" value="1"/>
</dbReference>
<protein>
    <submittedName>
        <fullName evidence="11">D-alanyl-lipoteichoic acid acyltransferase DltB, MBOAT superfamily</fullName>
    </submittedName>
</protein>
<evidence type="ECO:0000256" key="4">
    <source>
        <dbReference type="ARBA" id="ARBA00022679"/>
    </source>
</evidence>
<dbReference type="InterPro" id="IPR028362">
    <property type="entry name" value="AlgI"/>
</dbReference>
<comment type="similarity">
    <text evidence="2 9">Belongs to the membrane-bound acyltransferase family.</text>
</comment>
<dbReference type="Proteomes" id="UP000199181">
    <property type="component" value="Unassembled WGS sequence"/>
</dbReference>
<name>A0A1I0GVJ6_9BACT</name>
<keyword evidence="5 10" id="KW-0812">Transmembrane</keyword>
<evidence type="ECO:0000256" key="1">
    <source>
        <dbReference type="ARBA" id="ARBA00004651"/>
    </source>
</evidence>
<keyword evidence="3 9" id="KW-1003">Cell membrane</keyword>
<dbReference type="InterPro" id="IPR004299">
    <property type="entry name" value="MBOAT_fam"/>
</dbReference>
<evidence type="ECO:0000313" key="12">
    <source>
        <dbReference type="Proteomes" id="UP000199181"/>
    </source>
</evidence>
<organism evidence="11 12">
    <name type="scientific">Stigmatella erecta</name>
    <dbReference type="NCBI Taxonomy" id="83460"/>
    <lineage>
        <taxon>Bacteria</taxon>
        <taxon>Pseudomonadati</taxon>
        <taxon>Myxococcota</taxon>
        <taxon>Myxococcia</taxon>
        <taxon>Myxococcales</taxon>
        <taxon>Cystobacterineae</taxon>
        <taxon>Archangiaceae</taxon>
        <taxon>Stigmatella</taxon>
    </lineage>
</organism>
<dbReference type="PIRSF" id="PIRSF016636">
    <property type="entry name" value="AlgI_DltB"/>
    <property type="match status" value="1"/>
</dbReference>
<dbReference type="InterPro" id="IPR051085">
    <property type="entry name" value="MB_O-acyltransferase"/>
</dbReference>
<dbReference type="InterPro" id="IPR024194">
    <property type="entry name" value="Ac/AlaTfrase_AlgI/DltB"/>
</dbReference>
<evidence type="ECO:0000256" key="8">
    <source>
        <dbReference type="ARBA" id="ARBA00023315"/>
    </source>
</evidence>
<feature type="transmembrane region" description="Helical" evidence="10">
    <location>
        <begin position="119"/>
        <end position="139"/>
    </location>
</feature>
<dbReference type="PANTHER" id="PTHR13285">
    <property type="entry name" value="ACYLTRANSFERASE"/>
    <property type="match status" value="1"/>
</dbReference>
<feature type="transmembrane region" description="Helical" evidence="10">
    <location>
        <begin position="334"/>
        <end position="352"/>
    </location>
</feature>
<evidence type="ECO:0000256" key="3">
    <source>
        <dbReference type="ARBA" id="ARBA00022475"/>
    </source>
</evidence>
<dbReference type="GO" id="GO:0042121">
    <property type="term" value="P:alginic acid biosynthetic process"/>
    <property type="evidence" value="ECO:0007669"/>
    <property type="project" value="InterPro"/>
</dbReference>
<accession>A0A1I0GVJ6</accession>
<feature type="transmembrane region" description="Helical" evidence="10">
    <location>
        <begin position="311"/>
        <end position="328"/>
    </location>
</feature>
<evidence type="ECO:0000256" key="2">
    <source>
        <dbReference type="ARBA" id="ARBA00010323"/>
    </source>
</evidence>
<evidence type="ECO:0000313" key="11">
    <source>
        <dbReference type="EMBL" id="SET74524.1"/>
    </source>
</evidence>
<evidence type="ECO:0000256" key="7">
    <source>
        <dbReference type="ARBA" id="ARBA00023136"/>
    </source>
</evidence>
<feature type="transmembrane region" description="Helical" evidence="10">
    <location>
        <begin position="27"/>
        <end position="44"/>
    </location>
</feature>
<keyword evidence="4 9" id="KW-0808">Transferase</keyword>
<gene>
    <name evidence="11" type="ORF">SAMN05443639_104162</name>
</gene>
<sequence>MQSTSIPYLVFLALTFALYWAVHRHRVARLGVLLAASVCFYVAWTPLPIAVFFVGAGFDHLVVKGLARSQSPRTRKALVTASVVFNLGLLGTFKYADLFRQTAQSLLAPLGVHVRTEPFGWLLPVGLSFLCFQAISYVVDVYRGKASAEHSYLEHLLYLLFFPRVVSGPIVRASALLERFQDVPTLSPEAGGRALYRIAVGLVKKLVIADVLGSGLVDPVFGNPEAYTSAECLVAAVAYTFELYLDFSGYSDVAIGAAALFGFEFPENFQRPYLARNLFEFWNRWHMSLSSWLRDYLYIPLGGNRRSKPRVLFNLMTVMVLGGLWHGADWRFAIWGAAHGVGLGLLRTWWWIRGGRPEDAGPVRIGVGILATFTVVVLTRVVFRAPDLAHAGEFYARMALGMPGLDNVSGLVWAMLGVAGVSHLLPMRLFHDAGTLFVRMPVPVRAVVLVLIGLGIRHLSAVEMRPYVYLQF</sequence>
<evidence type="ECO:0000256" key="6">
    <source>
        <dbReference type="ARBA" id="ARBA00022989"/>
    </source>
</evidence>
<keyword evidence="8 9" id="KW-0012">Acyltransferase</keyword>
<evidence type="ECO:0000256" key="5">
    <source>
        <dbReference type="ARBA" id="ARBA00022692"/>
    </source>
</evidence>
<keyword evidence="12" id="KW-1185">Reference proteome</keyword>
<proteinExistence type="inferred from homology"/>